<feature type="transmembrane region" description="Helical" evidence="1">
    <location>
        <begin position="110"/>
        <end position="130"/>
    </location>
</feature>
<evidence type="ECO:0000256" key="1">
    <source>
        <dbReference type="SAM" id="Phobius"/>
    </source>
</evidence>
<dbReference type="AlphaFoldDB" id="A0A6C0UXC1"/>
<dbReference type="KEGG" id="hale:G3A49_05385"/>
<proteinExistence type="predicted"/>
<keyword evidence="1" id="KW-1133">Transmembrane helix</keyword>
<reference evidence="2" key="2">
    <citation type="submission" date="2019-12" db="EMBL/GenBank/DDBJ databases">
        <title>Haloferax alexandrinus strain pws11.</title>
        <authorList>
            <person name="Verma D.K."/>
            <person name="Gopal K."/>
            <person name="Prasad E.S."/>
        </authorList>
    </citation>
    <scope>NUCLEOTIDE SEQUENCE</scope>
    <source>
        <strain evidence="2">Pws11</strain>
    </source>
</reference>
<dbReference type="Proteomes" id="UP000619835">
    <property type="component" value="Unassembled WGS sequence"/>
</dbReference>
<dbReference type="EMBL" id="WOWC01000001">
    <property type="protein sequence ID" value="NLV02693.1"/>
    <property type="molecule type" value="Genomic_DNA"/>
</dbReference>
<gene>
    <name evidence="4" type="ORF">FQA18_07045</name>
    <name evidence="3" type="ORF">G3A49_05385</name>
    <name evidence="2" type="ORF">GOC85_08855</name>
</gene>
<evidence type="ECO:0000313" key="4">
    <source>
        <dbReference type="EMBL" id="TVT95338.1"/>
    </source>
</evidence>
<protein>
    <submittedName>
        <fullName evidence="3">Uncharacterized protein</fullName>
    </submittedName>
</protein>
<evidence type="ECO:0000313" key="3">
    <source>
        <dbReference type="EMBL" id="QIB77598.1"/>
    </source>
</evidence>
<evidence type="ECO:0000313" key="2">
    <source>
        <dbReference type="EMBL" id="NLV02693.1"/>
    </source>
</evidence>
<evidence type="ECO:0000313" key="6">
    <source>
        <dbReference type="Proteomes" id="UP000465667"/>
    </source>
</evidence>
<name>A0A6C0UXC1_HALVO</name>
<reference evidence="3 6" key="3">
    <citation type="submission" date="2020-02" db="EMBL/GenBank/DDBJ databases">
        <title>Whole genome sequence of Haloferax alexandrinus pws1.</title>
        <authorList>
            <person name="Verma D.K."/>
            <person name="Gopal K."/>
            <person name="Prasad E.S."/>
        </authorList>
    </citation>
    <scope>NUCLEOTIDE SEQUENCE [LARGE SCALE GENOMIC DNA]</scope>
    <source>
        <strain evidence="3">Wsp1</strain>
        <strain evidence="6">wsp1</strain>
    </source>
</reference>
<reference evidence="4 5" key="1">
    <citation type="submission" date="2019-07" db="EMBL/GenBank/DDBJ databases">
        <title>Draft genome sequence of Haloferax volcanii SS0101, isolated from salt farm in Samut Sakhon, Thailand.</title>
        <authorList>
            <person name="Wanthongcharoen S."/>
            <person name="Yamprayoonswat W."/>
            <person name="Ruangsuj P."/>
            <person name="Thongpramul N."/>
            <person name="Jumpathong W."/>
            <person name="Sittihan S."/>
            <person name="Kanjanavas P."/>
            <person name="Yasawong M."/>
        </authorList>
    </citation>
    <scope>NUCLEOTIDE SEQUENCE [LARGE SCALE GENOMIC DNA]</scope>
    <source>
        <strain evidence="4 5">SS0101</strain>
    </source>
</reference>
<accession>A0A6C0UXC1</accession>
<evidence type="ECO:0000313" key="5">
    <source>
        <dbReference type="Proteomes" id="UP000320212"/>
    </source>
</evidence>
<dbReference type="EMBL" id="CP048738">
    <property type="protein sequence ID" value="QIB77598.1"/>
    <property type="molecule type" value="Genomic_DNA"/>
</dbReference>
<accession>A0A558GC46</accession>
<dbReference type="Proteomes" id="UP000320212">
    <property type="component" value="Unassembled WGS sequence"/>
</dbReference>
<sequence length="136" mass="14142">MGGDEMSRWLPPTYSFLLFVVPALLSAVVSPFLGAEPSPSVGELVVVPAVIAVFANVGYAVRSGSSSDSVVDERDVRNIDRALSTTGGVMLASLVGVFASYALSTRPVPSAVTFLAVAGLGTMFCVLGATEFRQRV</sequence>
<feature type="transmembrane region" description="Helical" evidence="1">
    <location>
        <begin position="41"/>
        <end position="61"/>
    </location>
</feature>
<dbReference type="Proteomes" id="UP000465667">
    <property type="component" value="Chromosome"/>
</dbReference>
<feature type="transmembrane region" description="Helical" evidence="1">
    <location>
        <begin position="12"/>
        <end position="35"/>
    </location>
</feature>
<dbReference type="EMBL" id="VMTR01000033">
    <property type="protein sequence ID" value="TVT95338.1"/>
    <property type="molecule type" value="Genomic_DNA"/>
</dbReference>
<organism evidence="3 6">
    <name type="scientific">Haloferax volcanii</name>
    <name type="common">Halobacterium volcanii</name>
    <dbReference type="NCBI Taxonomy" id="2246"/>
    <lineage>
        <taxon>Archaea</taxon>
        <taxon>Methanobacteriati</taxon>
        <taxon>Methanobacteriota</taxon>
        <taxon>Stenosarchaea group</taxon>
        <taxon>Halobacteria</taxon>
        <taxon>Halobacteriales</taxon>
        <taxon>Haloferacaceae</taxon>
        <taxon>Haloferax</taxon>
    </lineage>
</organism>
<keyword evidence="1" id="KW-0472">Membrane</keyword>
<feature type="transmembrane region" description="Helical" evidence="1">
    <location>
        <begin position="82"/>
        <end position="104"/>
    </location>
</feature>
<keyword evidence="1" id="KW-0812">Transmembrane</keyword>